<organism evidence="4 5">
    <name type="scientific">Martelella mediterranea</name>
    <dbReference type="NCBI Taxonomy" id="293089"/>
    <lineage>
        <taxon>Bacteria</taxon>
        <taxon>Pseudomonadati</taxon>
        <taxon>Pseudomonadota</taxon>
        <taxon>Alphaproteobacteria</taxon>
        <taxon>Hyphomicrobiales</taxon>
        <taxon>Aurantimonadaceae</taxon>
        <taxon>Martelella</taxon>
    </lineage>
</organism>
<dbReference type="Proteomes" id="UP000295097">
    <property type="component" value="Unassembled WGS sequence"/>
</dbReference>
<sequence>MTRPVTAISDPDDDRIAPFKAIRERDLVGRSGRFIAEGTVVLRVLAEAHAEEERFVADRILVLENRLKGVADILDRFPQDVPVYSCTSAVLNAIAGFDMHRGVLALGRIAHAPDFSALIADLPGNALVVVCVGLSNHDNAGSVFRNATIFGADAVLLDRTSCDPLYRKAIRVSVGSVLKMPWHRGGEASELLFTLRDAGFDVITLSPSGKTPLNALKPAQRRTALVLGTEGEGLPEDILSAFQPVRIPQSGKLDSLNVATAAGIALFQIATASGRIV</sequence>
<dbReference type="InterPro" id="IPR029064">
    <property type="entry name" value="Ribosomal_eL30-like_sf"/>
</dbReference>
<keyword evidence="1 4" id="KW-0489">Methyltransferase</keyword>
<evidence type="ECO:0000259" key="3">
    <source>
        <dbReference type="Pfam" id="PF00588"/>
    </source>
</evidence>
<reference evidence="4 5" key="1">
    <citation type="submission" date="2019-03" db="EMBL/GenBank/DDBJ databases">
        <title>Freshwater and sediment microbial communities from various areas in North America, analyzing microbe dynamics in response to fracking.</title>
        <authorList>
            <person name="Lamendella R."/>
        </authorList>
    </citation>
    <scope>NUCLEOTIDE SEQUENCE [LARGE SCALE GENOMIC DNA]</scope>
    <source>
        <strain evidence="4 5">175.2</strain>
    </source>
</reference>
<evidence type="ECO:0000313" key="5">
    <source>
        <dbReference type="Proteomes" id="UP000295097"/>
    </source>
</evidence>
<keyword evidence="2" id="KW-0808">Transferase</keyword>
<dbReference type="Gene3D" id="3.40.1280.10">
    <property type="match status" value="1"/>
</dbReference>
<dbReference type="InterPro" id="IPR029026">
    <property type="entry name" value="tRNA_m1G_MTases_N"/>
</dbReference>
<dbReference type="RefSeq" id="WP_132307610.1">
    <property type="nucleotide sequence ID" value="NZ_SMAR01000001.1"/>
</dbReference>
<comment type="caution">
    <text evidence="4">The sequence shown here is derived from an EMBL/GenBank/DDBJ whole genome shotgun (WGS) entry which is preliminary data.</text>
</comment>
<dbReference type="PANTHER" id="PTHR43191:SF12">
    <property type="entry name" value="RRNA METHYLASE"/>
    <property type="match status" value="1"/>
</dbReference>
<dbReference type="GO" id="GO:0032259">
    <property type="term" value="P:methylation"/>
    <property type="evidence" value="ECO:0007669"/>
    <property type="project" value="UniProtKB-KW"/>
</dbReference>
<name>A0A4R3NYN7_9HYPH</name>
<dbReference type="GO" id="GO:0008173">
    <property type="term" value="F:RNA methyltransferase activity"/>
    <property type="evidence" value="ECO:0007669"/>
    <property type="project" value="InterPro"/>
</dbReference>
<dbReference type="EMBL" id="SMAR01000001">
    <property type="protein sequence ID" value="TCT45070.1"/>
    <property type="molecule type" value="Genomic_DNA"/>
</dbReference>
<evidence type="ECO:0000256" key="1">
    <source>
        <dbReference type="ARBA" id="ARBA00022603"/>
    </source>
</evidence>
<dbReference type="InterPro" id="IPR001537">
    <property type="entry name" value="SpoU_MeTrfase"/>
</dbReference>
<dbReference type="OrthoDB" id="3190829at2"/>
<dbReference type="SUPFAM" id="SSF55315">
    <property type="entry name" value="L30e-like"/>
    <property type="match status" value="1"/>
</dbReference>
<dbReference type="Gene3D" id="3.30.1330.30">
    <property type="match status" value="1"/>
</dbReference>
<dbReference type="GO" id="GO:0006396">
    <property type="term" value="P:RNA processing"/>
    <property type="evidence" value="ECO:0007669"/>
    <property type="project" value="InterPro"/>
</dbReference>
<keyword evidence="5" id="KW-1185">Reference proteome</keyword>
<evidence type="ECO:0000313" key="4">
    <source>
        <dbReference type="EMBL" id="TCT45070.1"/>
    </source>
</evidence>
<accession>A0A4R3NYN7</accession>
<evidence type="ECO:0000256" key="2">
    <source>
        <dbReference type="ARBA" id="ARBA00022679"/>
    </source>
</evidence>
<protein>
    <submittedName>
        <fullName evidence="4">tRNA G18 (Ribose-2'-O)-methylase SpoU</fullName>
    </submittedName>
</protein>
<dbReference type="GO" id="GO:0003723">
    <property type="term" value="F:RNA binding"/>
    <property type="evidence" value="ECO:0007669"/>
    <property type="project" value="InterPro"/>
</dbReference>
<dbReference type="PANTHER" id="PTHR43191">
    <property type="entry name" value="RRNA METHYLTRANSFERASE 3"/>
    <property type="match status" value="1"/>
</dbReference>
<feature type="domain" description="tRNA/rRNA methyltransferase SpoU type" evidence="3">
    <location>
        <begin position="127"/>
        <end position="267"/>
    </location>
</feature>
<dbReference type="InterPro" id="IPR029028">
    <property type="entry name" value="Alpha/beta_knot_MTases"/>
</dbReference>
<proteinExistence type="predicted"/>
<gene>
    <name evidence="4" type="ORF">EDC90_1001211</name>
</gene>
<dbReference type="Pfam" id="PF00588">
    <property type="entry name" value="SpoU_methylase"/>
    <property type="match status" value="1"/>
</dbReference>
<dbReference type="CDD" id="cd18095">
    <property type="entry name" value="SpoU-like_rRNA-MTase"/>
    <property type="match status" value="1"/>
</dbReference>
<dbReference type="InterPro" id="IPR051259">
    <property type="entry name" value="rRNA_Methyltransferase"/>
</dbReference>
<dbReference type="SUPFAM" id="SSF75217">
    <property type="entry name" value="alpha/beta knot"/>
    <property type="match status" value="1"/>
</dbReference>
<dbReference type="AlphaFoldDB" id="A0A4R3NYN7"/>